<reference evidence="2" key="1">
    <citation type="journal article" date="2019" name="bioRxiv">
        <title>The Genome of the Zebra Mussel, Dreissena polymorpha: A Resource for Invasive Species Research.</title>
        <authorList>
            <person name="McCartney M.A."/>
            <person name="Auch B."/>
            <person name="Kono T."/>
            <person name="Mallez S."/>
            <person name="Zhang Y."/>
            <person name="Obille A."/>
            <person name="Becker A."/>
            <person name="Abrahante J.E."/>
            <person name="Garbe J."/>
            <person name="Badalamenti J.P."/>
            <person name="Herman A."/>
            <person name="Mangelson H."/>
            <person name="Liachko I."/>
            <person name="Sullivan S."/>
            <person name="Sone E.D."/>
            <person name="Koren S."/>
            <person name="Silverstein K.A.T."/>
            <person name="Beckman K.B."/>
            <person name="Gohl D.M."/>
        </authorList>
    </citation>
    <scope>NUCLEOTIDE SEQUENCE</scope>
    <source>
        <strain evidence="2">Duluth1</strain>
        <tissue evidence="2">Whole animal</tissue>
    </source>
</reference>
<dbReference type="Proteomes" id="UP000828390">
    <property type="component" value="Unassembled WGS sequence"/>
</dbReference>
<sequence length="112" mass="12410">MRGAMNMFLPMTYVSVLAVICYTADSTSLNYKLTVREKCFDSAEVAHAAKTAHPVTSVQMCSALCSHVNDVSFVYNESAHMCSIFQRALEERTAPCHTPVIYGLKVIAIRML</sequence>
<comment type="caution">
    <text evidence="2">The sequence shown here is derived from an EMBL/GenBank/DDBJ whole genome shotgun (WGS) entry which is preliminary data.</text>
</comment>
<name>A0A9D4LN26_DREPO</name>
<evidence type="ECO:0008006" key="4">
    <source>
        <dbReference type="Google" id="ProtNLM"/>
    </source>
</evidence>
<evidence type="ECO:0000313" key="3">
    <source>
        <dbReference type="Proteomes" id="UP000828390"/>
    </source>
</evidence>
<organism evidence="2 3">
    <name type="scientific">Dreissena polymorpha</name>
    <name type="common">Zebra mussel</name>
    <name type="synonym">Mytilus polymorpha</name>
    <dbReference type="NCBI Taxonomy" id="45954"/>
    <lineage>
        <taxon>Eukaryota</taxon>
        <taxon>Metazoa</taxon>
        <taxon>Spiralia</taxon>
        <taxon>Lophotrochozoa</taxon>
        <taxon>Mollusca</taxon>
        <taxon>Bivalvia</taxon>
        <taxon>Autobranchia</taxon>
        <taxon>Heteroconchia</taxon>
        <taxon>Euheterodonta</taxon>
        <taxon>Imparidentia</taxon>
        <taxon>Neoheterodontei</taxon>
        <taxon>Myida</taxon>
        <taxon>Dreissenoidea</taxon>
        <taxon>Dreissenidae</taxon>
        <taxon>Dreissena</taxon>
    </lineage>
</organism>
<proteinExistence type="predicted"/>
<keyword evidence="1" id="KW-0732">Signal</keyword>
<dbReference type="AlphaFoldDB" id="A0A9D4LN26"/>
<feature type="signal peptide" evidence="1">
    <location>
        <begin position="1"/>
        <end position="26"/>
    </location>
</feature>
<evidence type="ECO:0000313" key="2">
    <source>
        <dbReference type="EMBL" id="KAH3861578.1"/>
    </source>
</evidence>
<protein>
    <recommendedName>
        <fullName evidence="4">Apple domain-containing protein</fullName>
    </recommendedName>
</protein>
<reference evidence="2" key="2">
    <citation type="submission" date="2020-11" db="EMBL/GenBank/DDBJ databases">
        <authorList>
            <person name="McCartney M.A."/>
            <person name="Auch B."/>
            <person name="Kono T."/>
            <person name="Mallez S."/>
            <person name="Becker A."/>
            <person name="Gohl D.M."/>
            <person name="Silverstein K.A.T."/>
            <person name="Koren S."/>
            <person name="Bechman K.B."/>
            <person name="Herman A."/>
            <person name="Abrahante J.E."/>
            <person name="Garbe J."/>
        </authorList>
    </citation>
    <scope>NUCLEOTIDE SEQUENCE</scope>
    <source>
        <strain evidence="2">Duluth1</strain>
        <tissue evidence="2">Whole animal</tissue>
    </source>
</reference>
<gene>
    <name evidence="2" type="ORF">DPMN_024510</name>
</gene>
<feature type="chain" id="PRO_5038460898" description="Apple domain-containing protein" evidence="1">
    <location>
        <begin position="27"/>
        <end position="112"/>
    </location>
</feature>
<evidence type="ECO:0000256" key="1">
    <source>
        <dbReference type="SAM" id="SignalP"/>
    </source>
</evidence>
<accession>A0A9D4LN26</accession>
<keyword evidence="3" id="KW-1185">Reference proteome</keyword>
<dbReference type="EMBL" id="JAIWYP010000002">
    <property type="protein sequence ID" value="KAH3861578.1"/>
    <property type="molecule type" value="Genomic_DNA"/>
</dbReference>